<name>A0A5B6VC52_9ROSI</name>
<dbReference type="InterPro" id="IPR021109">
    <property type="entry name" value="Peptidase_aspartic_dom_sf"/>
</dbReference>
<dbReference type="PANTHER" id="PTHR15503:SF45">
    <property type="entry name" value="RNA-DIRECTED DNA POLYMERASE HOMOLOG"/>
    <property type="match status" value="1"/>
</dbReference>
<dbReference type="CDD" id="cd00303">
    <property type="entry name" value="retropepsin_like"/>
    <property type="match status" value="1"/>
</dbReference>
<dbReference type="EMBL" id="SMMG02000007">
    <property type="protein sequence ID" value="KAA3466737.1"/>
    <property type="molecule type" value="Genomic_DNA"/>
</dbReference>
<accession>A0A5B6VC52</accession>
<gene>
    <name evidence="4" type="ORF">EPI10_001808</name>
</gene>
<keyword evidence="1" id="KW-0862">Zinc</keyword>
<dbReference type="SUPFAM" id="SSF57756">
    <property type="entry name" value="Retrovirus zinc finger-like domains"/>
    <property type="match status" value="1"/>
</dbReference>
<reference evidence="5" key="1">
    <citation type="journal article" date="2019" name="Plant Biotechnol. J.">
        <title>Genome sequencing of the Australian wild diploid species Gossypium australe highlights disease resistance and delayed gland morphogenesis.</title>
        <authorList>
            <person name="Cai Y."/>
            <person name="Cai X."/>
            <person name="Wang Q."/>
            <person name="Wang P."/>
            <person name="Zhang Y."/>
            <person name="Cai C."/>
            <person name="Xu Y."/>
            <person name="Wang K."/>
            <person name="Zhou Z."/>
            <person name="Wang C."/>
            <person name="Geng S."/>
            <person name="Li B."/>
            <person name="Dong Q."/>
            <person name="Hou Y."/>
            <person name="Wang H."/>
            <person name="Ai P."/>
            <person name="Liu Z."/>
            <person name="Yi F."/>
            <person name="Sun M."/>
            <person name="An G."/>
            <person name="Cheng J."/>
            <person name="Zhang Y."/>
            <person name="Shi Q."/>
            <person name="Xie Y."/>
            <person name="Shi X."/>
            <person name="Chang Y."/>
            <person name="Huang F."/>
            <person name="Chen Y."/>
            <person name="Hong S."/>
            <person name="Mi L."/>
            <person name="Sun Q."/>
            <person name="Zhang L."/>
            <person name="Zhou B."/>
            <person name="Peng R."/>
            <person name="Zhang X."/>
            <person name="Liu F."/>
        </authorList>
    </citation>
    <scope>NUCLEOTIDE SEQUENCE [LARGE SCALE GENOMIC DNA]</scope>
    <source>
        <strain evidence="5">cv. PA1801</strain>
    </source>
</reference>
<dbReference type="AlphaFoldDB" id="A0A5B6VC52"/>
<comment type="caution">
    <text evidence="4">The sequence shown here is derived from an EMBL/GenBank/DDBJ whole genome shotgun (WGS) entry which is preliminary data.</text>
</comment>
<proteinExistence type="predicted"/>
<evidence type="ECO:0000313" key="4">
    <source>
        <dbReference type="EMBL" id="KAA3466737.1"/>
    </source>
</evidence>
<protein>
    <submittedName>
        <fullName evidence="4">Gag-Pol polyprotein</fullName>
    </submittedName>
</protein>
<organism evidence="4 5">
    <name type="scientific">Gossypium australe</name>
    <dbReference type="NCBI Taxonomy" id="47621"/>
    <lineage>
        <taxon>Eukaryota</taxon>
        <taxon>Viridiplantae</taxon>
        <taxon>Streptophyta</taxon>
        <taxon>Embryophyta</taxon>
        <taxon>Tracheophyta</taxon>
        <taxon>Spermatophyta</taxon>
        <taxon>Magnoliopsida</taxon>
        <taxon>eudicotyledons</taxon>
        <taxon>Gunneridae</taxon>
        <taxon>Pentapetalae</taxon>
        <taxon>rosids</taxon>
        <taxon>malvids</taxon>
        <taxon>Malvales</taxon>
        <taxon>Malvaceae</taxon>
        <taxon>Malvoideae</taxon>
        <taxon>Gossypium</taxon>
    </lineage>
</organism>
<dbReference type="InterPro" id="IPR032567">
    <property type="entry name" value="RTL1-rel"/>
</dbReference>
<dbReference type="Gene3D" id="2.40.70.10">
    <property type="entry name" value="Acid Proteases"/>
    <property type="match status" value="1"/>
</dbReference>
<dbReference type="GO" id="GO:0008270">
    <property type="term" value="F:zinc ion binding"/>
    <property type="evidence" value="ECO:0007669"/>
    <property type="project" value="UniProtKB-KW"/>
</dbReference>
<sequence length="167" mass="19086">MLVRVLQFQRRKQYSGYKAQTTLVTNVGNTRSGRPECQHCGRRHPDECRMNDRACFMCGSQDHFIRDCPRMAKKEKIQNARSGNTTTRGRPPRNTGNASSSEASKSLPLESIEFVIKVSNLLGKHVLVYRVCKNCPLMIRGHYFSTDLMLLPFDEFDVILGMDWLTA</sequence>
<dbReference type="OrthoDB" id="786726at2759"/>
<keyword evidence="1" id="KW-0863">Zinc-finger</keyword>
<dbReference type="InterPro" id="IPR036875">
    <property type="entry name" value="Znf_CCHC_sf"/>
</dbReference>
<evidence type="ECO:0000256" key="1">
    <source>
        <dbReference type="PROSITE-ProRule" id="PRU00047"/>
    </source>
</evidence>
<evidence type="ECO:0000313" key="5">
    <source>
        <dbReference type="Proteomes" id="UP000325315"/>
    </source>
</evidence>
<feature type="domain" description="CCHC-type" evidence="3">
    <location>
        <begin position="55"/>
        <end position="70"/>
    </location>
</feature>
<keyword evidence="5" id="KW-1185">Reference proteome</keyword>
<feature type="region of interest" description="Disordered" evidence="2">
    <location>
        <begin position="75"/>
        <end position="102"/>
    </location>
</feature>
<dbReference type="SMART" id="SM00343">
    <property type="entry name" value="ZnF_C2HC"/>
    <property type="match status" value="1"/>
</dbReference>
<dbReference type="Gene3D" id="4.10.60.10">
    <property type="entry name" value="Zinc finger, CCHC-type"/>
    <property type="match status" value="1"/>
</dbReference>
<evidence type="ECO:0000259" key="3">
    <source>
        <dbReference type="PROSITE" id="PS50158"/>
    </source>
</evidence>
<dbReference type="Proteomes" id="UP000325315">
    <property type="component" value="Unassembled WGS sequence"/>
</dbReference>
<dbReference type="Pfam" id="PF08284">
    <property type="entry name" value="RVP_2"/>
    <property type="match status" value="1"/>
</dbReference>
<feature type="compositionally biased region" description="Low complexity" evidence="2">
    <location>
        <begin position="83"/>
        <end position="97"/>
    </location>
</feature>
<evidence type="ECO:0000256" key="2">
    <source>
        <dbReference type="SAM" id="MobiDB-lite"/>
    </source>
</evidence>
<dbReference type="PANTHER" id="PTHR15503">
    <property type="entry name" value="LDOC1 RELATED"/>
    <property type="match status" value="1"/>
</dbReference>
<dbReference type="PROSITE" id="PS50158">
    <property type="entry name" value="ZF_CCHC"/>
    <property type="match status" value="1"/>
</dbReference>
<keyword evidence="1" id="KW-0479">Metal-binding</keyword>
<dbReference type="GO" id="GO:0003676">
    <property type="term" value="F:nucleic acid binding"/>
    <property type="evidence" value="ECO:0007669"/>
    <property type="project" value="InterPro"/>
</dbReference>
<dbReference type="InterPro" id="IPR001878">
    <property type="entry name" value="Znf_CCHC"/>
</dbReference>